<evidence type="ECO:0000256" key="8">
    <source>
        <dbReference type="ARBA" id="ARBA00022989"/>
    </source>
</evidence>
<dbReference type="GO" id="GO:0004144">
    <property type="term" value="F:diacylglycerol O-acyltransferase activity"/>
    <property type="evidence" value="ECO:0007669"/>
    <property type="project" value="UniProtKB-EC"/>
</dbReference>
<comment type="subcellular location">
    <subcellularLocation>
        <location evidence="1">Endoplasmic reticulum membrane</location>
        <topology evidence="1">Multi-pass membrane protein</topology>
    </subcellularLocation>
</comment>
<evidence type="ECO:0000256" key="12">
    <source>
        <dbReference type="SAM" id="Phobius"/>
    </source>
</evidence>
<feature type="compositionally biased region" description="Basic and acidic residues" evidence="11">
    <location>
        <begin position="123"/>
        <end position="147"/>
    </location>
</feature>
<evidence type="ECO:0000256" key="1">
    <source>
        <dbReference type="ARBA" id="ARBA00004477"/>
    </source>
</evidence>
<keyword evidence="14" id="KW-1185">Reference proteome</keyword>
<accession>W7TT63</accession>
<reference evidence="13 14" key="1">
    <citation type="journal article" date="2014" name="Mol. Plant">
        <title>Chromosome Scale Genome Assembly and Transcriptome Profiling of Nannochloropsis gaditana in Nitrogen Depletion.</title>
        <authorList>
            <person name="Corteggiani Carpinelli E."/>
            <person name="Telatin A."/>
            <person name="Vitulo N."/>
            <person name="Forcato C."/>
            <person name="D'Angelo M."/>
            <person name="Schiavon R."/>
            <person name="Vezzi A."/>
            <person name="Giacometti G.M."/>
            <person name="Morosinotto T."/>
            <person name="Valle G."/>
        </authorList>
    </citation>
    <scope>NUCLEOTIDE SEQUENCE [LARGE SCALE GENOMIC DNA]</scope>
    <source>
        <strain evidence="13 14">B-31</strain>
    </source>
</reference>
<evidence type="ECO:0000256" key="2">
    <source>
        <dbReference type="ARBA" id="ARBA00005189"/>
    </source>
</evidence>
<dbReference type="OrthoDB" id="10039049at2759"/>
<evidence type="ECO:0000256" key="10">
    <source>
        <dbReference type="ARBA" id="ARBA00023315"/>
    </source>
</evidence>
<sequence length="147" mass="17142">MGHVGKLDLLKALGELLRLAIPSTFVWLITFYVYFHCTLNLFAEITRFGDRLFFKDWWNCTSFSRYWRTWNLPVHQFLVRHVYFPLLRAGASKMTANVTVFAVSAFFHELLISVGRQGSSRGGVEKGRERGRERGREDKRSQTDTFS</sequence>
<evidence type="ECO:0000256" key="11">
    <source>
        <dbReference type="SAM" id="MobiDB-lite"/>
    </source>
</evidence>
<feature type="region of interest" description="Disordered" evidence="11">
    <location>
        <begin position="118"/>
        <end position="147"/>
    </location>
</feature>
<evidence type="ECO:0000256" key="5">
    <source>
        <dbReference type="ARBA" id="ARBA00022679"/>
    </source>
</evidence>
<dbReference type="PANTHER" id="PTHR10408:SF7">
    <property type="entry name" value="DIACYLGLYCEROL O-ACYLTRANSFERASE 1"/>
    <property type="match status" value="1"/>
</dbReference>
<keyword evidence="7" id="KW-0256">Endoplasmic reticulum</keyword>
<evidence type="ECO:0000256" key="6">
    <source>
        <dbReference type="ARBA" id="ARBA00022692"/>
    </source>
</evidence>
<comment type="caution">
    <text evidence="13">The sequence shown here is derived from an EMBL/GenBank/DDBJ whole genome shotgun (WGS) entry which is preliminary data.</text>
</comment>
<dbReference type="InterPro" id="IPR014371">
    <property type="entry name" value="Oat_ACAT_DAG_ARE"/>
</dbReference>
<evidence type="ECO:0000256" key="7">
    <source>
        <dbReference type="ARBA" id="ARBA00022824"/>
    </source>
</evidence>
<keyword evidence="10 13" id="KW-0012">Acyltransferase</keyword>
<gene>
    <name evidence="13" type="ORF">Naga_101968g1</name>
</gene>
<keyword evidence="5 13" id="KW-0808">Transferase</keyword>
<evidence type="ECO:0000256" key="9">
    <source>
        <dbReference type="ARBA" id="ARBA00023136"/>
    </source>
</evidence>
<organism evidence="13 14">
    <name type="scientific">Nannochloropsis gaditana</name>
    <dbReference type="NCBI Taxonomy" id="72520"/>
    <lineage>
        <taxon>Eukaryota</taxon>
        <taxon>Sar</taxon>
        <taxon>Stramenopiles</taxon>
        <taxon>Ochrophyta</taxon>
        <taxon>Eustigmatophyceae</taxon>
        <taxon>Eustigmatales</taxon>
        <taxon>Monodopsidaceae</taxon>
        <taxon>Nannochloropsis</taxon>
    </lineage>
</organism>
<dbReference type="EC" id="2.3.1.20" evidence="4"/>
<dbReference type="GO" id="GO:0005789">
    <property type="term" value="C:endoplasmic reticulum membrane"/>
    <property type="evidence" value="ECO:0007669"/>
    <property type="project" value="UniProtKB-SubCell"/>
</dbReference>
<evidence type="ECO:0000313" key="13">
    <source>
        <dbReference type="EMBL" id="EWM23514.1"/>
    </source>
</evidence>
<name>W7TT63_9STRA</name>
<dbReference type="Pfam" id="PF03062">
    <property type="entry name" value="MBOAT"/>
    <property type="match status" value="1"/>
</dbReference>
<evidence type="ECO:0000256" key="4">
    <source>
        <dbReference type="ARBA" id="ARBA00013244"/>
    </source>
</evidence>
<keyword evidence="6 12" id="KW-0812">Transmembrane</keyword>
<dbReference type="EMBL" id="AZIL01001614">
    <property type="protein sequence ID" value="EWM23514.1"/>
    <property type="molecule type" value="Genomic_DNA"/>
</dbReference>
<keyword evidence="8 12" id="KW-1133">Transmembrane helix</keyword>
<keyword evidence="9 12" id="KW-0472">Membrane</keyword>
<dbReference type="Proteomes" id="UP000019335">
    <property type="component" value="Chromosome 16"/>
</dbReference>
<dbReference type="PANTHER" id="PTHR10408">
    <property type="entry name" value="STEROL O-ACYLTRANSFERASE"/>
    <property type="match status" value="1"/>
</dbReference>
<proteinExistence type="inferred from homology"/>
<dbReference type="GO" id="GO:0019432">
    <property type="term" value="P:triglyceride biosynthetic process"/>
    <property type="evidence" value="ECO:0007669"/>
    <property type="project" value="TreeGrafter"/>
</dbReference>
<feature type="transmembrane region" description="Helical" evidence="12">
    <location>
        <begin position="20"/>
        <end position="43"/>
    </location>
</feature>
<comment type="pathway">
    <text evidence="2">Lipid metabolism.</text>
</comment>
<comment type="similarity">
    <text evidence="3">Belongs to the membrane-bound acyltransferase family. Sterol o-acyltransferase subfamily.</text>
</comment>
<dbReference type="InterPro" id="IPR004299">
    <property type="entry name" value="MBOAT_fam"/>
</dbReference>
<evidence type="ECO:0000256" key="3">
    <source>
        <dbReference type="ARBA" id="ARBA00009010"/>
    </source>
</evidence>
<evidence type="ECO:0000313" key="14">
    <source>
        <dbReference type="Proteomes" id="UP000019335"/>
    </source>
</evidence>
<dbReference type="AlphaFoldDB" id="W7TT63"/>
<protein>
    <recommendedName>
        <fullName evidence="4">diacylglycerol O-acyltransferase</fullName>
        <ecNumber evidence="4">2.3.1.20</ecNumber>
    </recommendedName>
</protein>